<organism evidence="3 4">
    <name type="scientific">Ambispora gerdemannii</name>
    <dbReference type="NCBI Taxonomy" id="144530"/>
    <lineage>
        <taxon>Eukaryota</taxon>
        <taxon>Fungi</taxon>
        <taxon>Fungi incertae sedis</taxon>
        <taxon>Mucoromycota</taxon>
        <taxon>Glomeromycotina</taxon>
        <taxon>Glomeromycetes</taxon>
        <taxon>Archaeosporales</taxon>
        <taxon>Ambisporaceae</taxon>
        <taxon>Ambispora</taxon>
    </lineage>
</organism>
<name>A0A9N9DNX2_9GLOM</name>
<proteinExistence type="predicted"/>
<evidence type="ECO:0000256" key="1">
    <source>
        <dbReference type="SAM" id="Coils"/>
    </source>
</evidence>
<feature type="coiled-coil region" evidence="1">
    <location>
        <begin position="81"/>
        <end position="115"/>
    </location>
</feature>
<evidence type="ECO:0000313" key="3">
    <source>
        <dbReference type="EMBL" id="CAG8645426.1"/>
    </source>
</evidence>
<keyword evidence="4" id="KW-1185">Reference proteome</keyword>
<comment type="caution">
    <text evidence="3">The sequence shown here is derived from an EMBL/GenBank/DDBJ whole genome shotgun (WGS) entry which is preliminary data.</text>
</comment>
<reference evidence="3" key="1">
    <citation type="submission" date="2021-06" db="EMBL/GenBank/DDBJ databases">
        <authorList>
            <person name="Kallberg Y."/>
            <person name="Tangrot J."/>
            <person name="Rosling A."/>
        </authorList>
    </citation>
    <scope>NUCLEOTIDE SEQUENCE</scope>
    <source>
        <strain evidence="3">MT106</strain>
    </source>
</reference>
<dbReference type="AlphaFoldDB" id="A0A9N9DNX2"/>
<feature type="region of interest" description="Disordered" evidence="2">
    <location>
        <begin position="123"/>
        <end position="159"/>
    </location>
</feature>
<protein>
    <submittedName>
        <fullName evidence="3">12303_t:CDS:1</fullName>
    </submittedName>
</protein>
<sequence length="281" mass="31241">MTPPLDNILAIMGIVIKEYIKDGRTHINLLLPAVEVIVISSVKVVEELKHYTPYIAPIENIVEHGESKELLGKPTINHECLIKCENNCGEFEEQLTEAKKEGQELTDEGKEYYEELKKLVHGKSSSVSSTPSSSGVPPSSPFPATSSTSPLKTAETKKKQLKAEIANLEATNNKTPTQETQLTNKKQELKGVEELETVIKYFLENSIKKINIEGEKLVIEYSNGTKKTVAIDNNQLKTVRDRMKKVNKKSLLASELGLDYGAKNNPSSNNSSNQTNTDKKW</sequence>
<feature type="compositionally biased region" description="Low complexity" evidence="2">
    <location>
        <begin position="124"/>
        <end position="150"/>
    </location>
</feature>
<feature type="region of interest" description="Disordered" evidence="2">
    <location>
        <begin position="258"/>
        <end position="281"/>
    </location>
</feature>
<evidence type="ECO:0000256" key="2">
    <source>
        <dbReference type="SAM" id="MobiDB-lite"/>
    </source>
</evidence>
<feature type="compositionally biased region" description="Low complexity" evidence="2">
    <location>
        <begin position="264"/>
        <end position="273"/>
    </location>
</feature>
<evidence type="ECO:0000313" key="4">
    <source>
        <dbReference type="Proteomes" id="UP000789831"/>
    </source>
</evidence>
<keyword evidence="1" id="KW-0175">Coiled coil</keyword>
<dbReference type="OrthoDB" id="10579504at2759"/>
<gene>
    <name evidence="3" type="ORF">AGERDE_LOCUS11174</name>
</gene>
<accession>A0A9N9DNX2</accession>
<dbReference type="Proteomes" id="UP000789831">
    <property type="component" value="Unassembled WGS sequence"/>
</dbReference>
<dbReference type="EMBL" id="CAJVPL010004270">
    <property type="protein sequence ID" value="CAG8645426.1"/>
    <property type="molecule type" value="Genomic_DNA"/>
</dbReference>